<reference evidence="3" key="1">
    <citation type="journal article" date="2010" name="Science">
        <title>Plasticity of animal genome architecture unmasked by rapid evolution of a pelagic tunicate.</title>
        <authorList>
            <person name="Denoeud F."/>
            <person name="Henriet S."/>
            <person name="Mungpakdee S."/>
            <person name="Aury J.M."/>
            <person name="Da Silva C."/>
            <person name="Brinkmann H."/>
            <person name="Mikhaleva J."/>
            <person name="Olsen L.C."/>
            <person name="Jubin C."/>
            <person name="Canestro C."/>
            <person name="Bouquet J.M."/>
            <person name="Danks G."/>
            <person name="Poulain J."/>
            <person name="Campsteijn C."/>
            <person name="Adamski M."/>
            <person name="Cross I."/>
            <person name="Yadetie F."/>
            <person name="Muffato M."/>
            <person name="Louis A."/>
            <person name="Butcher S."/>
            <person name="Tsagkogeorga G."/>
            <person name="Konrad A."/>
            <person name="Singh S."/>
            <person name="Jensen M.F."/>
            <person name="Cong E.H."/>
            <person name="Eikeseth-Otteraa H."/>
            <person name="Noel B."/>
            <person name="Anthouard V."/>
            <person name="Porcel B.M."/>
            <person name="Kachouri-Lafond R."/>
            <person name="Nishino A."/>
            <person name="Ugolini M."/>
            <person name="Chourrout P."/>
            <person name="Nishida H."/>
            <person name="Aasland R."/>
            <person name="Huzurbazar S."/>
            <person name="Westhof E."/>
            <person name="Delsuc F."/>
            <person name="Lehrach H."/>
            <person name="Reinhardt R."/>
            <person name="Weissenbach J."/>
            <person name="Roy S.W."/>
            <person name="Artiguenave F."/>
            <person name="Postlethwait J.H."/>
            <person name="Manak J.R."/>
            <person name="Thompson E.M."/>
            <person name="Jaillon O."/>
            <person name="Du Pasquier L."/>
            <person name="Boudinot P."/>
            <person name="Liberles D.A."/>
            <person name="Volff J.N."/>
            <person name="Philippe H."/>
            <person name="Lenhard B."/>
            <person name="Roest Crollius H."/>
            <person name="Wincker P."/>
            <person name="Chourrout D."/>
        </authorList>
    </citation>
    <scope>NUCLEOTIDE SEQUENCE [LARGE SCALE GENOMIC DNA]</scope>
</reference>
<dbReference type="InterPro" id="IPR036812">
    <property type="entry name" value="NAD(P)_OxRdtase_dom_sf"/>
</dbReference>
<dbReference type="InParanoid" id="E4WUA0"/>
<sequence length="599" mass="67709">MENEKENSSDVSDSTATIDESSIGDYRAVNLEETLTQEQSNAAKTNGNDAVISQLIEKMERMTAEIRELKEKSKFKLTASEKREMIEKHMLQLIVGPDPRGSYNNGEIYLFLKALASGEKCVNLKREFDISDIIQPRYLNRDINTLKPPLQIAFDEWKFDYSVTIDLDYYKSEDRKKYMTKNYRWIREKITINLFIFSPRNLDNYDVYISSNALGTPSVVSNSLESAGLPGYGMMISCESYYTYQEQNRAIETFDGIMVGLLSSAVGYAVLNNGSKIPIVGLSTRDLAPEKAARIVEEALKLGIRHIDTQMSAKNQAEVGTGIGRALAAGVLKREDLFVTTKLPPVHHDHVEKALKKELSLLKLDYSDLHIIETPWQLCPKSDSDFDAEFKTDSGQLPIFLGGEGIPKKKYVPIREVWSQMEGVLKKGLTKAIGLANCDEDLVNHITLAAKIKPACNFIELHLRQQQPEFVKYLRKKNILPIASTVFSELDSDKYLTEVAKSHRKQSNDVSARFFCQNGIPILVDSTNMQGIIPQANLGFALSGEEMQNLEKLDKKKRLQYFKMSSITENKNYPRSWLKEEGFKIGSFAKIGLLSHFSK</sequence>
<gene>
    <name evidence="3" type="ORF">GSOID_T00006270001</name>
</gene>
<dbReference type="Proteomes" id="UP000001307">
    <property type="component" value="Unassembled WGS sequence"/>
</dbReference>
<dbReference type="AlphaFoldDB" id="E4WUA0"/>
<organism evidence="3">
    <name type="scientific">Oikopleura dioica</name>
    <name type="common">Tunicate</name>
    <dbReference type="NCBI Taxonomy" id="34765"/>
    <lineage>
        <taxon>Eukaryota</taxon>
        <taxon>Metazoa</taxon>
        <taxon>Chordata</taxon>
        <taxon>Tunicata</taxon>
        <taxon>Appendicularia</taxon>
        <taxon>Copelata</taxon>
        <taxon>Oikopleuridae</taxon>
        <taxon>Oikopleura</taxon>
    </lineage>
</organism>
<feature type="compositionally biased region" description="Polar residues" evidence="1">
    <location>
        <begin position="9"/>
        <end position="20"/>
    </location>
</feature>
<evidence type="ECO:0000259" key="2">
    <source>
        <dbReference type="Pfam" id="PF00248"/>
    </source>
</evidence>
<feature type="domain" description="NADP-dependent oxidoreductase" evidence="2">
    <location>
        <begin position="285"/>
        <end position="516"/>
    </location>
</feature>
<dbReference type="OrthoDB" id="5853456at2759"/>
<dbReference type="InterPro" id="IPR023210">
    <property type="entry name" value="NADP_OxRdtase_dom"/>
</dbReference>
<dbReference type="Gene3D" id="3.20.20.100">
    <property type="entry name" value="NADP-dependent oxidoreductase domain"/>
    <property type="match status" value="1"/>
</dbReference>
<evidence type="ECO:0000256" key="1">
    <source>
        <dbReference type="SAM" id="MobiDB-lite"/>
    </source>
</evidence>
<dbReference type="GO" id="GO:0016491">
    <property type="term" value="F:oxidoreductase activity"/>
    <property type="evidence" value="ECO:0007669"/>
    <property type="project" value="InterPro"/>
</dbReference>
<keyword evidence="4" id="KW-1185">Reference proteome</keyword>
<evidence type="ECO:0000313" key="4">
    <source>
        <dbReference type="Proteomes" id="UP000001307"/>
    </source>
</evidence>
<dbReference type="EMBL" id="FN653016">
    <property type="protein sequence ID" value="CBY07182.1"/>
    <property type="molecule type" value="Genomic_DNA"/>
</dbReference>
<dbReference type="SUPFAM" id="SSF51430">
    <property type="entry name" value="NAD(P)-linked oxidoreductase"/>
    <property type="match status" value="1"/>
</dbReference>
<accession>E4WUA0</accession>
<protein>
    <recommendedName>
        <fullName evidence="2">NADP-dependent oxidoreductase domain-containing protein</fullName>
    </recommendedName>
</protein>
<dbReference type="PANTHER" id="PTHR11732">
    <property type="entry name" value="ALDO/KETO REDUCTASE"/>
    <property type="match status" value="1"/>
</dbReference>
<dbReference type="PRINTS" id="PR00069">
    <property type="entry name" value="ALDKETRDTASE"/>
</dbReference>
<dbReference type="Pfam" id="PF00248">
    <property type="entry name" value="Aldo_ket_red"/>
    <property type="match status" value="1"/>
</dbReference>
<proteinExistence type="predicted"/>
<evidence type="ECO:0000313" key="3">
    <source>
        <dbReference type="EMBL" id="CBY07182.1"/>
    </source>
</evidence>
<name>E4WUA0_OIKDI</name>
<feature type="region of interest" description="Disordered" evidence="1">
    <location>
        <begin position="1"/>
        <end position="24"/>
    </location>
</feature>
<dbReference type="InterPro" id="IPR020471">
    <property type="entry name" value="AKR"/>
</dbReference>